<dbReference type="Proteomes" id="UP000275846">
    <property type="component" value="Unassembled WGS sequence"/>
</dbReference>
<dbReference type="EMBL" id="UYSU01035580">
    <property type="protein sequence ID" value="VDL96365.1"/>
    <property type="molecule type" value="Genomic_DNA"/>
</dbReference>
<feature type="signal peptide" evidence="1">
    <location>
        <begin position="1"/>
        <end position="20"/>
    </location>
</feature>
<evidence type="ECO:0000313" key="2">
    <source>
        <dbReference type="EMBL" id="VDL96365.1"/>
    </source>
</evidence>
<evidence type="ECO:0000313" key="4">
    <source>
        <dbReference type="WBParaSite" id="SSLN_0001035301-mRNA-1"/>
    </source>
</evidence>
<keyword evidence="1" id="KW-0732">Signal</keyword>
<name>A0A183T0I2_SCHSO</name>
<reference evidence="2 3" key="2">
    <citation type="submission" date="2018-11" db="EMBL/GenBank/DDBJ databases">
        <authorList>
            <consortium name="Pathogen Informatics"/>
        </authorList>
    </citation>
    <scope>NUCLEOTIDE SEQUENCE [LARGE SCALE GENOMIC DNA]</scope>
    <source>
        <strain evidence="2 3">NST_G2</strain>
    </source>
</reference>
<sequence length="73" mass="7604">MQPLLFTVLVLAALGTVVAAEDSQHKPAVKDDQKPAVAGAFGGFHHHGHSGKVCAPCRACHCNCRMPGQSANL</sequence>
<proteinExistence type="predicted"/>
<accession>A0A183T0I2</accession>
<dbReference type="AlphaFoldDB" id="A0A183T0I2"/>
<keyword evidence="3" id="KW-1185">Reference proteome</keyword>
<protein>
    <submittedName>
        <fullName evidence="2 4">Uncharacterized protein</fullName>
    </submittedName>
</protein>
<organism evidence="4">
    <name type="scientific">Schistocephalus solidus</name>
    <name type="common">Tapeworm</name>
    <dbReference type="NCBI Taxonomy" id="70667"/>
    <lineage>
        <taxon>Eukaryota</taxon>
        <taxon>Metazoa</taxon>
        <taxon>Spiralia</taxon>
        <taxon>Lophotrochozoa</taxon>
        <taxon>Platyhelminthes</taxon>
        <taxon>Cestoda</taxon>
        <taxon>Eucestoda</taxon>
        <taxon>Diphyllobothriidea</taxon>
        <taxon>Diphyllobothriidae</taxon>
        <taxon>Schistocephalus</taxon>
    </lineage>
</organism>
<evidence type="ECO:0000256" key="1">
    <source>
        <dbReference type="SAM" id="SignalP"/>
    </source>
</evidence>
<gene>
    <name evidence="2" type="ORF">SSLN_LOCUS9980</name>
</gene>
<reference evidence="4" key="1">
    <citation type="submission" date="2016-06" db="UniProtKB">
        <authorList>
            <consortium name="WormBaseParasite"/>
        </authorList>
    </citation>
    <scope>IDENTIFICATION</scope>
</reference>
<dbReference type="WBParaSite" id="SSLN_0001035301-mRNA-1">
    <property type="protein sequence ID" value="SSLN_0001035301-mRNA-1"/>
    <property type="gene ID" value="SSLN_0001035301"/>
</dbReference>
<evidence type="ECO:0000313" key="3">
    <source>
        <dbReference type="Proteomes" id="UP000275846"/>
    </source>
</evidence>
<feature type="chain" id="PRO_5043141371" evidence="1">
    <location>
        <begin position="21"/>
        <end position="73"/>
    </location>
</feature>